<feature type="binding site" evidence="7">
    <location>
        <position position="547"/>
    </location>
    <ligand>
        <name>Ca(2+)</name>
        <dbReference type="ChEBI" id="CHEBI:29108"/>
    </ligand>
</feature>
<feature type="active site" description="Charge relay system" evidence="7">
    <location>
        <position position="270"/>
    </location>
</feature>
<name>A0A2P6N7X9_9EUKA</name>
<keyword evidence="11" id="KW-1185">Reference proteome</keyword>
<dbReference type="InterPro" id="IPR000209">
    <property type="entry name" value="Peptidase_S8/S53_dom"/>
</dbReference>
<dbReference type="Pfam" id="PF00082">
    <property type="entry name" value="Peptidase_S8"/>
    <property type="match status" value="1"/>
</dbReference>
<dbReference type="InterPro" id="IPR030400">
    <property type="entry name" value="Sedolisin_dom"/>
</dbReference>
<feature type="binding site" evidence="7">
    <location>
        <position position="545"/>
    </location>
    <ligand>
        <name>Ca(2+)</name>
        <dbReference type="ChEBI" id="CHEBI:29108"/>
    </ligand>
</feature>
<dbReference type="OrthoDB" id="14633at2759"/>
<evidence type="ECO:0000256" key="4">
    <source>
        <dbReference type="ARBA" id="ARBA00022825"/>
    </source>
</evidence>
<dbReference type="InterPro" id="IPR050819">
    <property type="entry name" value="Tripeptidyl-peptidase_I"/>
</dbReference>
<accession>A0A2P6N7X9</accession>
<evidence type="ECO:0000256" key="7">
    <source>
        <dbReference type="PROSITE-ProRule" id="PRU01032"/>
    </source>
</evidence>
<dbReference type="CDD" id="cd04056">
    <property type="entry name" value="Peptidases_S53"/>
    <property type="match status" value="1"/>
</dbReference>
<evidence type="ECO:0000256" key="5">
    <source>
        <dbReference type="ARBA" id="ARBA00022837"/>
    </source>
</evidence>
<dbReference type="SUPFAM" id="SSF54897">
    <property type="entry name" value="Protease propeptides/inhibitors"/>
    <property type="match status" value="1"/>
</dbReference>
<feature type="binding site" evidence="7">
    <location>
        <position position="518"/>
    </location>
    <ligand>
        <name>Ca(2+)</name>
        <dbReference type="ChEBI" id="CHEBI:29108"/>
    </ligand>
</feature>
<dbReference type="PROSITE" id="PS00138">
    <property type="entry name" value="SUBTILASE_SER"/>
    <property type="match status" value="1"/>
</dbReference>
<dbReference type="SMART" id="SM00944">
    <property type="entry name" value="Pro-kuma_activ"/>
    <property type="match status" value="1"/>
</dbReference>
<feature type="signal peptide" evidence="8">
    <location>
        <begin position="1"/>
        <end position="16"/>
    </location>
</feature>
<feature type="chain" id="PRO_5015165599" evidence="8">
    <location>
        <begin position="17"/>
        <end position="567"/>
    </location>
</feature>
<dbReference type="InParanoid" id="A0A2P6N7X9"/>
<dbReference type="PANTHER" id="PTHR14218:SF15">
    <property type="entry name" value="TRIPEPTIDYL-PEPTIDASE 1"/>
    <property type="match status" value="1"/>
</dbReference>
<reference evidence="10 11" key="1">
    <citation type="journal article" date="2018" name="Genome Biol. Evol.">
        <title>Multiple Roots of Fruiting Body Formation in Amoebozoa.</title>
        <authorList>
            <person name="Hillmann F."/>
            <person name="Forbes G."/>
            <person name="Novohradska S."/>
            <person name="Ferling I."/>
            <person name="Riege K."/>
            <person name="Groth M."/>
            <person name="Westermann M."/>
            <person name="Marz M."/>
            <person name="Spaller T."/>
            <person name="Winckler T."/>
            <person name="Schaap P."/>
            <person name="Glockner G."/>
        </authorList>
    </citation>
    <scope>NUCLEOTIDE SEQUENCE [LARGE SCALE GENOMIC DNA]</scope>
    <source>
        <strain evidence="10 11">Jena</strain>
    </source>
</reference>
<dbReference type="GO" id="GO:0008240">
    <property type="term" value="F:tripeptidyl-peptidase activity"/>
    <property type="evidence" value="ECO:0007669"/>
    <property type="project" value="TreeGrafter"/>
</dbReference>
<dbReference type="STRING" id="1890364.A0A2P6N7X9"/>
<keyword evidence="3 7" id="KW-0378">Hydrolase</keyword>
<evidence type="ECO:0000256" key="1">
    <source>
        <dbReference type="ARBA" id="ARBA00022670"/>
    </source>
</evidence>
<evidence type="ECO:0000256" key="2">
    <source>
        <dbReference type="ARBA" id="ARBA00022723"/>
    </source>
</evidence>
<dbReference type="GO" id="GO:0046872">
    <property type="term" value="F:metal ion binding"/>
    <property type="evidence" value="ECO:0007669"/>
    <property type="project" value="UniProtKB-UniRule"/>
</dbReference>
<comment type="cofactor">
    <cofactor evidence="7">
        <name>Ca(2+)</name>
        <dbReference type="ChEBI" id="CHEBI:29108"/>
    </cofactor>
    <text evidence="7">Binds 1 Ca(2+) ion per subunit.</text>
</comment>
<feature type="binding site" evidence="7">
    <location>
        <position position="519"/>
    </location>
    <ligand>
        <name>Ca(2+)</name>
        <dbReference type="ChEBI" id="CHEBI:29108"/>
    </ligand>
</feature>
<feature type="active site" description="Charge relay system" evidence="7">
    <location>
        <position position="474"/>
    </location>
</feature>
<keyword evidence="6" id="KW-0865">Zymogen</keyword>
<dbReference type="CDD" id="cd11377">
    <property type="entry name" value="Pro-peptidase_S53"/>
    <property type="match status" value="1"/>
</dbReference>
<dbReference type="InterPro" id="IPR023828">
    <property type="entry name" value="Peptidase_S8_Ser-AS"/>
</dbReference>
<evidence type="ECO:0000256" key="6">
    <source>
        <dbReference type="ARBA" id="ARBA00023145"/>
    </source>
</evidence>
<sequence length="567" mass="60799">MRATLLALTIFACAAAVTFNAPQRHHCAFQSSDDCRSPWTRTNRARPSDMHKVVVSIKHKENAAADCDSLIYQLAEPNSTMYGKYLTMEEVNHRFRSYENLNAAQSWLERQGFETVTKGFWIEIEAPISQLEEVFDAEFHHFTTQGKFITRTKKYTIPEEVEAHIDFISNTVVFPPVNAHIYAPLDAAAATGTVTPSVINKVYNVKSNKGATKGTQALFEALGQQFSPDDLATFQSTYNLPKQPVAKIVGTNDGSQCSYNPNACVEANLDVQYLMAVSQGAPTWFWSIDQSAQDPFYAWVQALGNTQNPPLVHSISYGSIATEDDQNDMKSFNTELCTLGTRGVTVSVSSGDDGVANFEARSDPSACGFNPSFPATSPYVVAVGATQGPESGQPEVACSSATGGIITTGGGFSVTFDVPSYQSAVVSNYLKNGPNLPPSSQFNGKGRGYPDIALLGFNYEVVIAGQQYGVSGTSASSPVWAGFLSLINARRLEAGKPALGFVNPALYKLASTKGIFNDITTGENNCCAGQGSPVCCTYGFTASTGWDPLTGLGSVNFNALSAALLKA</sequence>
<comment type="caution">
    <text evidence="10">The sequence shown here is derived from an EMBL/GenBank/DDBJ whole genome shotgun (WGS) entry which is preliminary data.</text>
</comment>
<keyword evidence="5 7" id="KW-0106">Calcium</keyword>
<feature type="domain" description="Peptidase S53" evidence="9">
    <location>
        <begin position="193"/>
        <end position="567"/>
    </location>
</feature>
<dbReference type="GO" id="GO:0006508">
    <property type="term" value="P:proteolysis"/>
    <property type="evidence" value="ECO:0007669"/>
    <property type="project" value="UniProtKB-KW"/>
</dbReference>
<dbReference type="EMBL" id="MDYQ01000162">
    <property type="protein sequence ID" value="PRP80058.1"/>
    <property type="molecule type" value="Genomic_DNA"/>
</dbReference>
<dbReference type="InterPro" id="IPR015366">
    <property type="entry name" value="S53_propep"/>
</dbReference>
<keyword evidence="1 7" id="KW-0645">Protease</keyword>
<dbReference type="AlphaFoldDB" id="A0A2P6N7X9"/>
<dbReference type="GO" id="GO:0004252">
    <property type="term" value="F:serine-type endopeptidase activity"/>
    <property type="evidence" value="ECO:0007669"/>
    <property type="project" value="UniProtKB-UniRule"/>
</dbReference>
<keyword evidence="4 7" id="KW-0720">Serine protease</keyword>
<proteinExistence type="predicted"/>
<dbReference type="SUPFAM" id="SSF52743">
    <property type="entry name" value="Subtilisin-like"/>
    <property type="match status" value="1"/>
</dbReference>
<evidence type="ECO:0000256" key="3">
    <source>
        <dbReference type="ARBA" id="ARBA00022801"/>
    </source>
</evidence>
<protein>
    <submittedName>
        <fullName evidence="10">Tripeptidyl peptidase I</fullName>
    </submittedName>
</protein>
<feature type="active site" description="Charge relay system" evidence="7">
    <location>
        <position position="266"/>
    </location>
</feature>
<dbReference type="InterPro" id="IPR036852">
    <property type="entry name" value="Peptidase_S8/S53_dom_sf"/>
</dbReference>
<evidence type="ECO:0000256" key="8">
    <source>
        <dbReference type="SAM" id="SignalP"/>
    </source>
</evidence>
<dbReference type="Pfam" id="PF09286">
    <property type="entry name" value="Pro-kuma_activ"/>
    <property type="match status" value="1"/>
</dbReference>
<dbReference type="PANTHER" id="PTHR14218">
    <property type="entry name" value="PROTEASE S8 TRIPEPTIDYL PEPTIDASE I CLN2"/>
    <property type="match status" value="1"/>
</dbReference>
<evidence type="ECO:0000313" key="10">
    <source>
        <dbReference type="EMBL" id="PRP80058.1"/>
    </source>
</evidence>
<organism evidence="10 11">
    <name type="scientific">Planoprotostelium fungivorum</name>
    <dbReference type="NCBI Taxonomy" id="1890364"/>
    <lineage>
        <taxon>Eukaryota</taxon>
        <taxon>Amoebozoa</taxon>
        <taxon>Evosea</taxon>
        <taxon>Variosea</taxon>
        <taxon>Cavosteliida</taxon>
        <taxon>Cavosteliaceae</taxon>
        <taxon>Planoprotostelium</taxon>
    </lineage>
</organism>
<dbReference type="Proteomes" id="UP000241769">
    <property type="component" value="Unassembled WGS sequence"/>
</dbReference>
<evidence type="ECO:0000313" key="11">
    <source>
        <dbReference type="Proteomes" id="UP000241769"/>
    </source>
</evidence>
<evidence type="ECO:0000259" key="9">
    <source>
        <dbReference type="PROSITE" id="PS51695"/>
    </source>
</evidence>
<dbReference type="Gene3D" id="3.40.50.200">
    <property type="entry name" value="Peptidase S8/S53 domain"/>
    <property type="match status" value="1"/>
</dbReference>
<gene>
    <name evidence="10" type="ORF">PROFUN_10741</name>
</gene>
<keyword evidence="8" id="KW-0732">Signal</keyword>
<dbReference type="PROSITE" id="PS51695">
    <property type="entry name" value="SEDOLISIN"/>
    <property type="match status" value="1"/>
</dbReference>
<keyword evidence="2 7" id="KW-0479">Metal-binding</keyword>